<dbReference type="InterPro" id="IPR014746">
    <property type="entry name" value="Gln_synth/guanido_kin_cat_dom"/>
</dbReference>
<dbReference type="EMBL" id="UOEG01000131">
    <property type="protein sequence ID" value="VAV95384.1"/>
    <property type="molecule type" value="Genomic_DNA"/>
</dbReference>
<dbReference type="InterPro" id="IPR008146">
    <property type="entry name" value="Gln_synth_cat_dom"/>
</dbReference>
<keyword evidence="2" id="KW-0436">Ligase</keyword>
<dbReference type="PANTHER" id="PTHR43785">
    <property type="entry name" value="GAMMA-GLUTAMYLPUTRESCINE SYNTHETASE"/>
    <property type="match status" value="1"/>
</dbReference>
<dbReference type="PANTHER" id="PTHR43785:SF12">
    <property type="entry name" value="TYPE-1 GLUTAMINE SYNTHETASE 2"/>
    <property type="match status" value="1"/>
</dbReference>
<accession>A0A3B0RP94</accession>
<dbReference type="GO" id="GO:0006598">
    <property type="term" value="P:polyamine catabolic process"/>
    <property type="evidence" value="ECO:0007669"/>
    <property type="project" value="TreeGrafter"/>
</dbReference>
<evidence type="ECO:0000256" key="1">
    <source>
        <dbReference type="ARBA" id="ARBA00001946"/>
    </source>
</evidence>
<evidence type="ECO:0000313" key="5">
    <source>
        <dbReference type="EMBL" id="VAV95384.1"/>
    </source>
</evidence>
<dbReference type="GO" id="GO:0004356">
    <property type="term" value="F:glutamine synthetase activity"/>
    <property type="evidence" value="ECO:0007669"/>
    <property type="project" value="InterPro"/>
</dbReference>
<feature type="domain" description="GS catalytic" evidence="4">
    <location>
        <begin position="111"/>
        <end position="443"/>
    </location>
</feature>
<comment type="cofactor">
    <cofactor evidence="1">
        <name>Mg(2+)</name>
        <dbReference type="ChEBI" id="CHEBI:18420"/>
    </cofactor>
</comment>
<sequence>MDSTDMDLGQHSTFRVAACDLNGLMRGKRVPGSYAAKLDQGAVRLPFSTLNLDIFGDDIAGSPLVFGSGDADGILRPTDRGPVPLPWLATAQPLVPMMLYYEDGTPFEGDPRHGLISVLDRYGARGWQVVAATELEFTLVDDSGKKLKPVRNPLSGRRLATSEILSVAQLDPFDPFLSALYEGCEAMGIAAQTTTCEGGIGQFEVTLHHQDALRAADDTWLFKALIKGLARQYGFAATFMAKPFAEDAGNGMHLHFSVLDQAGGNVFSDGTEAGSDIMRAAVAGCLALMPASALVFAPHANSYARLVPGAHAPTGACWAYENRTAAIRIPGGAAVARRIEHRVAGGDINPYLTFTAILGAAITGIEEGMTPPAVLTGNAYAQDIPQLAPDWETAINWFESDPLIARVFSPMLIRNLVMTKRQELRRTQDIPATEHWKTYLETV</sequence>
<protein>
    <submittedName>
        <fullName evidence="5">Glutamine synthetase family protein</fullName>
    </submittedName>
</protein>
<dbReference type="GO" id="GO:0006542">
    <property type="term" value="P:glutamine biosynthetic process"/>
    <property type="evidence" value="ECO:0007669"/>
    <property type="project" value="TreeGrafter"/>
</dbReference>
<name>A0A3B0RP94_9ZZZZ</name>
<evidence type="ECO:0000256" key="3">
    <source>
        <dbReference type="ARBA" id="ARBA00022842"/>
    </source>
</evidence>
<dbReference type="PROSITE" id="PS00181">
    <property type="entry name" value="GLNA_ATP"/>
    <property type="match status" value="1"/>
</dbReference>
<evidence type="ECO:0000259" key="4">
    <source>
        <dbReference type="PROSITE" id="PS51987"/>
    </source>
</evidence>
<organism evidence="5">
    <name type="scientific">hydrothermal vent metagenome</name>
    <dbReference type="NCBI Taxonomy" id="652676"/>
    <lineage>
        <taxon>unclassified sequences</taxon>
        <taxon>metagenomes</taxon>
        <taxon>ecological metagenomes</taxon>
    </lineage>
</organism>
<dbReference type="SUPFAM" id="SSF55931">
    <property type="entry name" value="Glutamine synthetase/guanido kinase"/>
    <property type="match status" value="1"/>
</dbReference>
<proteinExistence type="predicted"/>
<dbReference type="SMART" id="SM01230">
    <property type="entry name" value="Gln-synt_C"/>
    <property type="match status" value="1"/>
</dbReference>
<dbReference type="Pfam" id="PF00120">
    <property type="entry name" value="Gln-synt_C"/>
    <property type="match status" value="1"/>
</dbReference>
<dbReference type="AlphaFoldDB" id="A0A3B0RP94"/>
<keyword evidence="3" id="KW-0460">Magnesium</keyword>
<evidence type="ECO:0000256" key="2">
    <source>
        <dbReference type="ARBA" id="ARBA00022598"/>
    </source>
</evidence>
<reference evidence="5" key="1">
    <citation type="submission" date="2018-06" db="EMBL/GenBank/DDBJ databases">
        <authorList>
            <person name="Zhirakovskaya E."/>
        </authorList>
    </citation>
    <scope>NUCLEOTIDE SEQUENCE</scope>
</reference>
<dbReference type="PROSITE" id="PS51987">
    <property type="entry name" value="GS_CATALYTIC"/>
    <property type="match status" value="1"/>
</dbReference>
<gene>
    <name evidence="5" type="ORF">MNBD_ALPHA07-164</name>
</gene>
<dbReference type="InterPro" id="IPR027303">
    <property type="entry name" value="Gln_synth_gly_rich_site"/>
</dbReference>
<dbReference type="Gene3D" id="3.30.590.10">
    <property type="entry name" value="Glutamine synthetase/guanido kinase, catalytic domain"/>
    <property type="match status" value="1"/>
</dbReference>